<dbReference type="Gene3D" id="1.10.1740.10">
    <property type="match status" value="1"/>
</dbReference>
<dbReference type="Pfam" id="PF04542">
    <property type="entry name" value="Sigma70_r2"/>
    <property type="match status" value="1"/>
</dbReference>
<dbReference type="SUPFAM" id="SSF88659">
    <property type="entry name" value="Sigma3 and sigma4 domains of RNA polymerase sigma factors"/>
    <property type="match status" value="1"/>
</dbReference>
<evidence type="ECO:0000259" key="6">
    <source>
        <dbReference type="Pfam" id="PF04542"/>
    </source>
</evidence>
<dbReference type="RefSeq" id="WP_021918999.1">
    <property type="nucleotide sequence ID" value="NZ_CAKXKJ010000001.1"/>
</dbReference>
<organism evidence="7 8">
    <name type="scientific">Evtepia gabavorous</name>
    <dbReference type="NCBI Taxonomy" id="2211183"/>
    <lineage>
        <taxon>Bacteria</taxon>
        <taxon>Bacillati</taxon>
        <taxon>Bacillota</taxon>
        <taxon>Clostridia</taxon>
        <taxon>Eubacteriales</taxon>
        <taxon>Evtepia</taxon>
    </lineage>
</organism>
<dbReference type="PANTHER" id="PTHR43133:SF8">
    <property type="entry name" value="RNA POLYMERASE SIGMA FACTOR HI_1459-RELATED"/>
    <property type="match status" value="1"/>
</dbReference>
<feature type="domain" description="RNA polymerase sigma-70 region 2" evidence="6">
    <location>
        <begin position="7"/>
        <end position="66"/>
    </location>
</feature>
<dbReference type="InterPro" id="IPR039425">
    <property type="entry name" value="RNA_pol_sigma-70-like"/>
</dbReference>
<protein>
    <submittedName>
        <fullName evidence="7">RNA polymerase sigma factor</fullName>
    </submittedName>
</protein>
<evidence type="ECO:0000256" key="5">
    <source>
        <dbReference type="ARBA" id="ARBA00023163"/>
    </source>
</evidence>
<dbReference type="InterPro" id="IPR013325">
    <property type="entry name" value="RNA_pol_sigma_r2"/>
</dbReference>
<dbReference type="EMBL" id="QQRQ01000023">
    <property type="protein sequence ID" value="RFT05902.1"/>
    <property type="molecule type" value="Genomic_DNA"/>
</dbReference>
<evidence type="ECO:0000256" key="3">
    <source>
        <dbReference type="ARBA" id="ARBA00023082"/>
    </source>
</evidence>
<dbReference type="GO" id="GO:0003677">
    <property type="term" value="F:DNA binding"/>
    <property type="evidence" value="ECO:0007669"/>
    <property type="project" value="UniProtKB-KW"/>
</dbReference>
<sequence length="151" mass="17978">MDLEDQYDKLYRYCYFRVRDVQTAEDLVQETFLRWLDHYPGQREREALPTLYTIARNLCVDVTRQRETLPLQETDQVAADPAGTLVERWDLERALETLTPQDQELLLLRYANQVPLQALSRLTGLSRFAIYRRCGRLLTQLREALREEERT</sequence>
<keyword evidence="4" id="KW-0238">DNA-binding</keyword>
<dbReference type="InterPro" id="IPR007627">
    <property type="entry name" value="RNA_pol_sigma70_r2"/>
</dbReference>
<name>A0A3E2B1L7_9FIRM</name>
<dbReference type="PANTHER" id="PTHR43133">
    <property type="entry name" value="RNA POLYMERASE ECF-TYPE SIGMA FACTO"/>
    <property type="match status" value="1"/>
</dbReference>
<evidence type="ECO:0000256" key="4">
    <source>
        <dbReference type="ARBA" id="ARBA00023125"/>
    </source>
</evidence>
<dbReference type="GO" id="GO:0006352">
    <property type="term" value="P:DNA-templated transcription initiation"/>
    <property type="evidence" value="ECO:0007669"/>
    <property type="project" value="InterPro"/>
</dbReference>
<keyword evidence="8" id="KW-1185">Reference proteome</keyword>
<dbReference type="OrthoDB" id="9789355at2"/>
<dbReference type="InterPro" id="IPR036388">
    <property type="entry name" value="WH-like_DNA-bd_sf"/>
</dbReference>
<reference evidence="7 8" key="1">
    <citation type="submission" date="2018-07" db="EMBL/GenBank/DDBJ databases">
        <title>GABA Modulating Bacteria of the Human Gut Microbiota.</title>
        <authorList>
            <person name="Strandwitz P."/>
            <person name="Kim K.H."/>
            <person name="Terekhova D."/>
            <person name="Liu J.K."/>
            <person name="Sharma A."/>
            <person name="Levering J."/>
            <person name="Mcdonald D."/>
            <person name="Dietrich D."/>
            <person name="Ramadhar T.R."/>
            <person name="Lekbua A."/>
            <person name="Mroue N."/>
            <person name="Liston C."/>
            <person name="Stewart E.J."/>
            <person name="Dubin M.J."/>
            <person name="Zengler K."/>
            <person name="Knight R."/>
            <person name="Gilbert J.A."/>
            <person name="Clardy J."/>
            <person name="Lewis K."/>
        </authorList>
    </citation>
    <scope>NUCLEOTIDE SEQUENCE [LARGE SCALE GENOMIC DNA]</scope>
    <source>
        <strain evidence="7 8">KLE1738</strain>
    </source>
</reference>
<dbReference type="Proteomes" id="UP000260649">
    <property type="component" value="Unassembled WGS sequence"/>
</dbReference>
<dbReference type="SUPFAM" id="SSF88946">
    <property type="entry name" value="Sigma2 domain of RNA polymerase sigma factors"/>
    <property type="match status" value="1"/>
</dbReference>
<evidence type="ECO:0000313" key="7">
    <source>
        <dbReference type="EMBL" id="RFT05902.1"/>
    </source>
</evidence>
<evidence type="ECO:0000256" key="2">
    <source>
        <dbReference type="ARBA" id="ARBA00023015"/>
    </source>
</evidence>
<dbReference type="GO" id="GO:0016987">
    <property type="term" value="F:sigma factor activity"/>
    <property type="evidence" value="ECO:0007669"/>
    <property type="project" value="UniProtKB-KW"/>
</dbReference>
<keyword evidence="3" id="KW-0731">Sigma factor</keyword>
<dbReference type="NCBIfam" id="TIGR02937">
    <property type="entry name" value="sigma70-ECF"/>
    <property type="match status" value="1"/>
</dbReference>
<accession>A0A3E2B1L7</accession>
<evidence type="ECO:0000256" key="1">
    <source>
        <dbReference type="ARBA" id="ARBA00010641"/>
    </source>
</evidence>
<gene>
    <name evidence="7" type="ORF">DV520_10265</name>
</gene>
<keyword evidence="5" id="KW-0804">Transcription</keyword>
<comment type="caution">
    <text evidence="7">The sequence shown here is derived from an EMBL/GenBank/DDBJ whole genome shotgun (WGS) entry which is preliminary data.</text>
</comment>
<dbReference type="AlphaFoldDB" id="A0A3E2B1L7"/>
<dbReference type="GeneID" id="97996119"/>
<dbReference type="Gene3D" id="1.10.10.10">
    <property type="entry name" value="Winged helix-like DNA-binding domain superfamily/Winged helix DNA-binding domain"/>
    <property type="match status" value="1"/>
</dbReference>
<dbReference type="InterPro" id="IPR014284">
    <property type="entry name" value="RNA_pol_sigma-70_dom"/>
</dbReference>
<evidence type="ECO:0000313" key="8">
    <source>
        <dbReference type="Proteomes" id="UP000260649"/>
    </source>
</evidence>
<keyword evidence="2" id="KW-0805">Transcription regulation</keyword>
<dbReference type="InterPro" id="IPR013324">
    <property type="entry name" value="RNA_pol_sigma_r3/r4-like"/>
</dbReference>
<proteinExistence type="inferred from homology"/>
<comment type="similarity">
    <text evidence="1">Belongs to the sigma-70 factor family. ECF subfamily.</text>
</comment>